<name>G0PDE2_CAEBE</name>
<organism evidence="2">
    <name type="scientific">Caenorhabditis brenneri</name>
    <name type="common">Nematode worm</name>
    <dbReference type="NCBI Taxonomy" id="135651"/>
    <lineage>
        <taxon>Eukaryota</taxon>
        <taxon>Metazoa</taxon>
        <taxon>Ecdysozoa</taxon>
        <taxon>Nematoda</taxon>
        <taxon>Chromadorea</taxon>
        <taxon>Rhabditida</taxon>
        <taxon>Rhabditina</taxon>
        <taxon>Rhabditomorpha</taxon>
        <taxon>Rhabditoidea</taxon>
        <taxon>Rhabditidae</taxon>
        <taxon>Peloderinae</taxon>
        <taxon>Caenorhabditis</taxon>
    </lineage>
</organism>
<evidence type="ECO:0000313" key="1">
    <source>
        <dbReference type="EMBL" id="EGT51687.1"/>
    </source>
</evidence>
<accession>G0PDE2</accession>
<gene>
    <name evidence="1" type="ORF">CAEBREN_21963</name>
</gene>
<evidence type="ECO:0000313" key="2">
    <source>
        <dbReference type="Proteomes" id="UP000008068"/>
    </source>
</evidence>
<protein>
    <submittedName>
        <fullName evidence="1">Uncharacterized protein</fullName>
    </submittedName>
</protein>
<dbReference type="EMBL" id="GL380273">
    <property type="protein sequence ID" value="EGT51687.1"/>
    <property type="molecule type" value="Genomic_DNA"/>
</dbReference>
<dbReference type="HOGENOM" id="CLU_918981_0_0_1"/>
<sequence length="303" mass="35531">MEREENKIMSQGVLIKTCKLELKVHSFFVKKFCTENFDFAGMLPCFCVQYLLSNLTKMNEKHFNALAREWPVFLQLRLDMYRCGNIPAYKDVLQVLMEITQRSSFYCYELTNGTDIEELFKHVTEKNIDPKIKYNILRILLNLTFSADSSSSKITSERIAELMRITSTDFNDREKGTEKCWNAENNYLILSILSFEVTASDTVTDAFTSSLIKLSIDSPLKLRTSDIKLEKIEEALRPENDVISKIWWSLLTIENLLKNDRKVFLQRYKQRGMRQMVKKLLERERLQQDVGLLEYAKRVLKLA</sequence>
<reference evidence="2" key="1">
    <citation type="submission" date="2011-07" db="EMBL/GenBank/DDBJ databases">
        <authorList>
            <consortium name="Caenorhabditis brenneri Sequencing and Analysis Consortium"/>
            <person name="Wilson R.K."/>
        </authorList>
    </citation>
    <scope>NUCLEOTIDE SEQUENCE [LARGE SCALE GENOMIC DNA]</scope>
    <source>
        <strain evidence="2">PB2801</strain>
    </source>
</reference>
<proteinExistence type="predicted"/>
<dbReference type="AlphaFoldDB" id="G0PDE2"/>
<dbReference type="InParanoid" id="G0PDE2"/>
<keyword evidence="2" id="KW-1185">Reference proteome</keyword>
<dbReference type="Proteomes" id="UP000008068">
    <property type="component" value="Unassembled WGS sequence"/>
</dbReference>